<keyword evidence="6" id="KW-1185">Reference proteome</keyword>
<evidence type="ECO:0000256" key="3">
    <source>
        <dbReference type="SAM" id="SignalP"/>
    </source>
</evidence>
<dbReference type="InterPro" id="IPR010285">
    <property type="entry name" value="DNA_helicase_pif1-like_DEAD"/>
</dbReference>
<feature type="compositionally biased region" description="Low complexity" evidence="2">
    <location>
        <begin position="334"/>
        <end position="344"/>
    </location>
</feature>
<feature type="signal peptide" evidence="3">
    <location>
        <begin position="1"/>
        <end position="21"/>
    </location>
</feature>
<dbReference type="GO" id="GO:0006281">
    <property type="term" value="P:DNA repair"/>
    <property type="evidence" value="ECO:0007669"/>
    <property type="project" value="UniProtKB-KW"/>
</dbReference>
<proteinExistence type="inferred from homology"/>
<comment type="catalytic activity">
    <reaction evidence="1">
        <text>ATP + H2O = ADP + phosphate + H(+)</text>
        <dbReference type="Rhea" id="RHEA:13065"/>
        <dbReference type="ChEBI" id="CHEBI:15377"/>
        <dbReference type="ChEBI" id="CHEBI:15378"/>
        <dbReference type="ChEBI" id="CHEBI:30616"/>
        <dbReference type="ChEBI" id="CHEBI:43474"/>
        <dbReference type="ChEBI" id="CHEBI:456216"/>
        <dbReference type="EC" id="5.6.2.3"/>
    </reaction>
</comment>
<dbReference type="STRING" id="69332.A0A388KRU4"/>
<keyword evidence="1" id="KW-0234">DNA repair</keyword>
<dbReference type="PANTHER" id="PTHR10492">
    <property type="match status" value="1"/>
</dbReference>
<organism evidence="5 6">
    <name type="scientific">Chara braunii</name>
    <name type="common">Braun's stonewort</name>
    <dbReference type="NCBI Taxonomy" id="69332"/>
    <lineage>
        <taxon>Eukaryota</taxon>
        <taxon>Viridiplantae</taxon>
        <taxon>Streptophyta</taxon>
        <taxon>Charophyceae</taxon>
        <taxon>Charales</taxon>
        <taxon>Characeae</taxon>
        <taxon>Chara</taxon>
    </lineage>
</organism>
<dbReference type="AlphaFoldDB" id="A0A388KRU4"/>
<dbReference type="GO" id="GO:0016887">
    <property type="term" value="F:ATP hydrolysis activity"/>
    <property type="evidence" value="ECO:0007669"/>
    <property type="project" value="RHEA"/>
</dbReference>
<accession>A0A388KRU4</accession>
<evidence type="ECO:0000313" key="5">
    <source>
        <dbReference type="EMBL" id="GBG72718.1"/>
    </source>
</evidence>
<dbReference type="EMBL" id="BFEA01000170">
    <property type="protein sequence ID" value="GBG72718.1"/>
    <property type="molecule type" value="Genomic_DNA"/>
</dbReference>
<dbReference type="Pfam" id="PF05970">
    <property type="entry name" value="PIF1"/>
    <property type="match status" value="1"/>
</dbReference>
<feature type="compositionally biased region" description="Low complexity" evidence="2">
    <location>
        <begin position="369"/>
        <end position="386"/>
    </location>
</feature>
<keyword evidence="1" id="KW-0067">ATP-binding</keyword>
<dbReference type="GO" id="GO:0043139">
    <property type="term" value="F:5'-3' DNA helicase activity"/>
    <property type="evidence" value="ECO:0007669"/>
    <property type="project" value="UniProtKB-EC"/>
</dbReference>
<keyword evidence="3" id="KW-0732">Signal</keyword>
<dbReference type="Gene3D" id="3.40.50.300">
    <property type="entry name" value="P-loop containing nucleotide triphosphate hydrolases"/>
    <property type="match status" value="1"/>
</dbReference>
<comment type="similarity">
    <text evidence="1">Belongs to the helicase family.</text>
</comment>
<protein>
    <recommendedName>
        <fullName evidence="1">ATP-dependent DNA helicase</fullName>
        <ecNumber evidence="1">5.6.2.3</ecNumber>
    </recommendedName>
</protein>
<keyword evidence="1" id="KW-0227">DNA damage</keyword>
<dbReference type="GO" id="GO:0006310">
    <property type="term" value="P:DNA recombination"/>
    <property type="evidence" value="ECO:0007669"/>
    <property type="project" value="UniProtKB-KW"/>
</dbReference>
<keyword evidence="1" id="KW-0347">Helicase</keyword>
<feature type="compositionally biased region" description="Low complexity" evidence="2">
    <location>
        <begin position="393"/>
        <end position="403"/>
    </location>
</feature>
<keyword evidence="1" id="KW-0547">Nucleotide-binding</keyword>
<dbReference type="PANTHER" id="PTHR10492:SF95">
    <property type="entry name" value="HELITRON HELICASE-LIKE DOMAIN-CONTAINING PROTEIN"/>
    <property type="match status" value="1"/>
</dbReference>
<dbReference type="SUPFAM" id="SSF52540">
    <property type="entry name" value="P-loop containing nucleoside triphosphate hydrolases"/>
    <property type="match status" value="1"/>
</dbReference>
<feature type="domain" description="DNA helicase Pif1-like DEAD-box helicase" evidence="4">
    <location>
        <begin position="66"/>
        <end position="243"/>
    </location>
</feature>
<dbReference type="OrthoDB" id="1918649at2759"/>
<evidence type="ECO:0000259" key="4">
    <source>
        <dbReference type="Pfam" id="PF05970"/>
    </source>
</evidence>
<dbReference type="EC" id="5.6.2.3" evidence="1"/>
<comment type="cofactor">
    <cofactor evidence="1">
        <name>Mg(2+)</name>
        <dbReference type="ChEBI" id="CHEBI:18420"/>
    </cofactor>
</comment>
<evidence type="ECO:0000313" key="6">
    <source>
        <dbReference type="Proteomes" id="UP000265515"/>
    </source>
</evidence>
<keyword evidence="1" id="KW-0233">DNA recombination</keyword>
<dbReference type="Proteomes" id="UP000265515">
    <property type="component" value="Unassembled WGS sequence"/>
</dbReference>
<comment type="caution">
    <text evidence="5">The sequence shown here is derived from an EMBL/GenBank/DDBJ whole genome shotgun (WGS) entry which is preliminary data.</text>
</comment>
<dbReference type="InterPro" id="IPR027417">
    <property type="entry name" value="P-loop_NTPase"/>
</dbReference>
<dbReference type="GO" id="GO:0005524">
    <property type="term" value="F:ATP binding"/>
    <property type="evidence" value="ECO:0007669"/>
    <property type="project" value="UniProtKB-KW"/>
</dbReference>
<dbReference type="Gramene" id="GBG72718">
    <property type="protein sequence ID" value="GBG72718"/>
    <property type="gene ID" value="CBR_g12286"/>
</dbReference>
<gene>
    <name evidence="5" type="ORF">CBR_g12286</name>
</gene>
<sequence>MRRLRTLWRFLGMLPLLNCSALVVEIRVSIVVLNCGIMKENGQRCVVEKVQSVVLYGNDPAKAPRKNTFCIETILAGIRSRSAIALTIASNGIATTLLTAGRTFHSRFRAPLKLDNTRLFLILKQSDIAELIRRADLIVWDEAPMSNKFHLEALDITLRDLCDNDEPFDGKVLLLAGDFRQVLRVVKHGSRAQQIDASMKMSPLWKIFEVHQLTENMRILSLGNDEMTRMYDHFLMQIGNGDHPCVLPNEPAAVRLPREICTDKPIDELISWTFDDVSNHVGDADYFLPRLILCSTNDDAGSVNNRVLDDFPEERPDYKWQILSSLSTMPLVTSTASRSTSRSRPMPFASSTRGIYMMDLTTTPTDMRPLSAPSESGSSSPGTPVSDTPPPTSSGVPSGGQLQSPPPKPSPTDSDSGLDNVQSPGAKGNKTKNGAAGLALGRGLQFYLFLLAFPLAVASSLF</sequence>
<feature type="region of interest" description="Disordered" evidence="2">
    <location>
        <begin position="334"/>
        <end position="432"/>
    </location>
</feature>
<reference evidence="5 6" key="1">
    <citation type="journal article" date="2018" name="Cell">
        <title>The Chara Genome: Secondary Complexity and Implications for Plant Terrestrialization.</title>
        <authorList>
            <person name="Nishiyama T."/>
            <person name="Sakayama H."/>
            <person name="Vries J.D."/>
            <person name="Buschmann H."/>
            <person name="Saint-Marcoux D."/>
            <person name="Ullrich K.K."/>
            <person name="Haas F.B."/>
            <person name="Vanderstraeten L."/>
            <person name="Becker D."/>
            <person name="Lang D."/>
            <person name="Vosolsobe S."/>
            <person name="Rombauts S."/>
            <person name="Wilhelmsson P.K.I."/>
            <person name="Janitza P."/>
            <person name="Kern R."/>
            <person name="Heyl A."/>
            <person name="Rumpler F."/>
            <person name="Villalobos L.I.A.C."/>
            <person name="Clay J.M."/>
            <person name="Skokan R."/>
            <person name="Toyoda A."/>
            <person name="Suzuki Y."/>
            <person name="Kagoshima H."/>
            <person name="Schijlen E."/>
            <person name="Tajeshwar N."/>
            <person name="Catarino B."/>
            <person name="Hetherington A.J."/>
            <person name="Saltykova A."/>
            <person name="Bonnot C."/>
            <person name="Breuninger H."/>
            <person name="Symeonidi A."/>
            <person name="Radhakrishnan G.V."/>
            <person name="Van Nieuwerburgh F."/>
            <person name="Deforce D."/>
            <person name="Chang C."/>
            <person name="Karol K.G."/>
            <person name="Hedrich R."/>
            <person name="Ulvskov P."/>
            <person name="Glockner G."/>
            <person name="Delwiche C.F."/>
            <person name="Petrasek J."/>
            <person name="Van de Peer Y."/>
            <person name="Friml J."/>
            <person name="Beilby M."/>
            <person name="Dolan L."/>
            <person name="Kohara Y."/>
            <person name="Sugano S."/>
            <person name="Fujiyama A."/>
            <person name="Delaux P.-M."/>
            <person name="Quint M."/>
            <person name="TheiBen G."/>
            <person name="Hagemann M."/>
            <person name="Harholt J."/>
            <person name="Dunand C."/>
            <person name="Zachgo S."/>
            <person name="Langdale J."/>
            <person name="Maumus F."/>
            <person name="Straeten D.V.D."/>
            <person name="Gould S.B."/>
            <person name="Rensing S.A."/>
        </authorList>
    </citation>
    <scope>NUCLEOTIDE SEQUENCE [LARGE SCALE GENOMIC DNA]</scope>
    <source>
        <strain evidence="5 6">S276</strain>
    </source>
</reference>
<dbReference type="GO" id="GO:0000723">
    <property type="term" value="P:telomere maintenance"/>
    <property type="evidence" value="ECO:0007669"/>
    <property type="project" value="InterPro"/>
</dbReference>
<keyword evidence="1" id="KW-0378">Hydrolase</keyword>
<feature type="chain" id="PRO_5017478553" description="ATP-dependent DNA helicase" evidence="3">
    <location>
        <begin position="22"/>
        <end position="462"/>
    </location>
</feature>
<name>A0A388KRU4_CHABU</name>
<evidence type="ECO:0000256" key="2">
    <source>
        <dbReference type="SAM" id="MobiDB-lite"/>
    </source>
</evidence>
<evidence type="ECO:0000256" key="1">
    <source>
        <dbReference type="RuleBase" id="RU363044"/>
    </source>
</evidence>